<name>A0ABQ4S7T4_9HYPH</name>
<dbReference type="EMBL" id="BPQP01000116">
    <property type="protein sequence ID" value="GJD97827.1"/>
    <property type="molecule type" value="Genomic_DNA"/>
</dbReference>
<reference evidence="1" key="2">
    <citation type="submission" date="2021-08" db="EMBL/GenBank/DDBJ databases">
        <authorList>
            <person name="Tani A."/>
            <person name="Ola A."/>
            <person name="Ogura Y."/>
            <person name="Katsura K."/>
            <person name="Hayashi T."/>
        </authorList>
    </citation>
    <scope>NUCLEOTIDE SEQUENCE</scope>
    <source>
        <strain evidence="1">DSM 19015</strain>
    </source>
</reference>
<comment type="caution">
    <text evidence="1">The sequence shown here is derived from an EMBL/GenBank/DDBJ whole genome shotgun (WGS) entry which is preliminary data.</text>
</comment>
<protein>
    <submittedName>
        <fullName evidence="1">Uncharacterized protein</fullName>
    </submittedName>
</protein>
<accession>A0ABQ4S7T4</accession>
<proteinExistence type="predicted"/>
<dbReference type="Proteomes" id="UP001055125">
    <property type="component" value="Unassembled WGS sequence"/>
</dbReference>
<evidence type="ECO:0000313" key="1">
    <source>
        <dbReference type="EMBL" id="GJD97827.1"/>
    </source>
</evidence>
<reference evidence="1" key="1">
    <citation type="journal article" date="2021" name="Front. Microbiol.">
        <title>Comprehensive Comparative Genomics and Phenotyping of Methylobacterium Species.</title>
        <authorList>
            <person name="Alessa O."/>
            <person name="Ogura Y."/>
            <person name="Fujitani Y."/>
            <person name="Takami H."/>
            <person name="Hayashi T."/>
            <person name="Sahin N."/>
            <person name="Tani A."/>
        </authorList>
    </citation>
    <scope>NUCLEOTIDE SEQUENCE</scope>
    <source>
        <strain evidence="1">DSM 19015</strain>
    </source>
</reference>
<keyword evidence="2" id="KW-1185">Reference proteome</keyword>
<organism evidence="1 2">
    <name type="scientific">Methylobacterium iners</name>
    <dbReference type="NCBI Taxonomy" id="418707"/>
    <lineage>
        <taxon>Bacteria</taxon>
        <taxon>Pseudomonadati</taxon>
        <taxon>Pseudomonadota</taxon>
        <taxon>Alphaproteobacteria</taxon>
        <taxon>Hyphomicrobiales</taxon>
        <taxon>Methylobacteriaceae</taxon>
        <taxon>Methylobacterium</taxon>
    </lineage>
</organism>
<gene>
    <name evidence="1" type="ORF">OCOJLMKI_5066</name>
</gene>
<evidence type="ECO:0000313" key="2">
    <source>
        <dbReference type="Proteomes" id="UP001055125"/>
    </source>
</evidence>
<sequence>MPFSDTGVATSAAGVGQFVFNAQTDTLLWDADGTGLTGAVAVSTFATNVTLTAADLFIL</sequence>